<accession>J4G929</accession>
<dbReference type="GeneID" id="24098104"/>
<reference evidence="1 2" key="1">
    <citation type="journal article" date="2012" name="Appl. Environ. Microbiol.">
        <title>Short-read sequencing for genomic analysis of the brown rot fungus Fibroporia radiculosa.</title>
        <authorList>
            <person name="Tang J.D."/>
            <person name="Perkins A.D."/>
            <person name="Sonstegard T.S."/>
            <person name="Schroeder S.G."/>
            <person name="Burgess S.C."/>
            <person name="Diehl S.V."/>
        </authorList>
    </citation>
    <scope>NUCLEOTIDE SEQUENCE [LARGE SCALE GENOMIC DNA]</scope>
    <source>
        <strain evidence="1 2">TFFH 294</strain>
    </source>
</reference>
<organism evidence="1 2">
    <name type="scientific">Fibroporia radiculosa</name>
    <dbReference type="NCBI Taxonomy" id="599839"/>
    <lineage>
        <taxon>Eukaryota</taxon>
        <taxon>Fungi</taxon>
        <taxon>Dikarya</taxon>
        <taxon>Basidiomycota</taxon>
        <taxon>Agaricomycotina</taxon>
        <taxon>Agaricomycetes</taxon>
        <taxon>Polyporales</taxon>
        <taxon>Fibroporiaceae</taxon>
        <taxon>Fibroporia</taxon>
    </lineage>
</organism>
<name>J4G929_9APHY</name>
<keyword evidence="2" id="KW-1185">Reference proteome</keyword>
<dbReference type="InParanoid" id="J4G929"/>
<gene>
    <name evidence="1" type="ORF">FIBRA_05317</name>
</gene>
<evidence type="ECO:0000313" key="1">
    <source>
        <dbReference type="EMBL" id="CCM03193.1"/>
    </source>
</evidence>
<dbReference type="HOGENOM" id="CLU_2606054_0_0_1"/>
<dbReference type="RefSeq" id="XP_012182476.1">
    <property type="nucleotide sequence ID" value="XM_012327086.1"/>
</dbReference>
<dbReference type="Proteomes" id="UP000006352">
    <property type="component" value="Unassembled WGS sequence"/>
</dbReference>
<evidence type="ECO:0000313" key="2">
    <source>
        <dbReference type="Proteomes" id="UP000006352"/>
    </source>
</evidence>
<sequence>MVVVPASGSQQLSYQLPPYVIAQPALSNTSTTVVNSYSPLVPPPPRLFFEEMPEKGVPGVDPRSPKWWLLLTIHGILEI</sequence>
<dbReference type="AlphaFoldDB" id="J4G929"/>
<dbReference type="EMBL" id="HE797104">
    <property type="protein sequence ID" value="CCM03193.1"/>
    <property type="molecule type" value="Genomic_DNA"/>
</dbReference>
<protein>
    <submittedName>
        <fullName evidence="1">Uncharacterized protein</fullName>
    </submittedName>
</protein>
<proteinExistence type="predicted"/>